<feature type="region of interest" description="Disordered" evidence="1">
    <location>
        <begin position="49"/>
        <end position="96"/>
    </location>
</feature>
<proteinExistence type="predicted"/>
<evidence type="ECO:0000256" key="1">
    <source>
        <dbReference type="SAM" id="MobiDB-lite"/>
    </source>
</evidence>
<evidence type="ECO:0000313" key="2">
    <source>
        <dbReference type="EMBL" id="WAE73596.1"/>
    </source>
</evidence>
<dbReference type="EMBL" id="CP113264">
    <property type="protein sequence ID" value="WAE73596.1"/>
    <property type="molecule type" value="Genomic_DNA"/>
</dbReference>
<keyword evidence="3" id="KW-1185">Reference proteome</keyword>
<organism evidence="2 3">
    <name type="scientific">Streptomonospora nanhaiensis</name>
    <dbReference type="NCBI Taxonomy" id="1323731"/>
    <lineage>
        <taxon>Bacteria</taxon>
        <taxon>Bacillati</taxon>
        <taxon>Actinomycetota</taxon>
        <taxon>Actinomycetes</taxon>
        <taxon>Streptosporangiales</taxon>
        <taxon>Nocardiopsidaceae</taxon>
        <taxon>Streptomonospora</taxon>
    </lineage>
</organism>
<dbReference type="RefSeq" id="WP_267947380.1">
    <property type="nucleotide sequence ID" value="NZ_CP113264.1"/>
</dbReference>
<reference evidence="2 3" key="1">
    <citation type="journal article" date="2013" name="Int. J. Syst. Evol. Microbiol.">
        <title>Description of Streptomonospora sediminis sp. nov. and Streptomonospora nanhaiensis sp. nov., and reclassification of Nocardiopsis arabia Hozzein &amp; Goodfellow 2008 as Streptomonospora arabica comb. nov. and emended description of the genus Streptomonospora.</title>
        <authorList>
            <person name="Zhang D.F."/>
            <person name="Pan H.Q."/>
            <person name="He J."/>
            <person name="Zhang X.M."/>
            <person name="Zhang Y.G."/>
            <person name="Klenk H.P."/>
            <person name="Hu J.C."/>
            <person name="Li W.J."/>
        </authorList>
    </citation>
    <scope>NUCLEOTIDE SEQUENCE [LARGE SCALE GENOMIC DNA]</scope>
    <source>
        <strain evidence="2 3">12A09</strain>
    </source>
</reference>
<name>A0ABY6YMY2_9ACTN</name>
<protein>
    <recommendedName>
        <fullName evidence="4">Metallo-beta-lactamase domain-containing protein</fullName>
    </recommendedName>
</protein>
<evidence type="ECO:0008006" key="4">
    <source>
        <dbReference type="Google" id="ProtNLM"/>
    </source>
</evidence>
<sequence length="132" mass="14560">MRQYVQELRHVLAPLPTLVFPAHGPDTAPFSCTRTYVLDALRRRSGRVRRYAARPQAPRPHVVTGPIPIVRPISPTGVSSPTPPPERPRVGGLAPVVPLDPYRRRARRDASRRGLVVLIALARQSEERGAAA</sequence>
<accession>A0ABY6YMY2</accession>
<evidence type="ECO:0000313" key="3">
    <source>
        <dbReference type="Proteomes" id="UP001156498"/>
    </source>
</evidence>
<gene>
    <name evidence="2" type="ORF">OUQ99_00150</name>
</gene>
<dbReference type="Proteomes" id="UP001156498">
    <property type="component" value="Chromosome"/>
</dbReference>